<protein>
    <submittedName>
        <fullName evidence="1">Uncharacterized protein</fullName>
    </submittedName>
</protein>
<name>A0A7J6W6G2_THATH</name>
<reference evidence="1 2" key="1">
    <citation type="submission" date="2020-06" db="EMBL/GenBank/DDBJ databases">
        <title>Transcriptomic and genomic resources for Thalictrum thalictroides and T. hernandezii: Facilitating candidate gene discovery in an emerging model plant lineage.</title>
        <authorList>
            <person name="Arias T."/>
            <person name="Riano-Pachon D.M."/>
            <person name="Di Stilio V.S."/>
        </authorList>
    </citation>
    <scope>NUCLEOTIDE SEQUENCE [LARGE SCALE GENOMIC DNA]</scope>
    <source>
        <strain evidence="2">cv. WT478/WT964</strain>
        <tissue evidence="1">Leaves</tissue>
    </source>
</reference>
<keyword evidence="2" id="KW-1185">Reference proteome</keyword>
<accession>A0A7J6W6G2</accession>
<comment type="caution">
    <text evidence="1">The sequence shown here is derived from an EMBL/GenBank/DDBJ whole genome shotgun (WGS) entry which is preliminary data.</text>
</comment>
<evidence type="ECO:0000313" key="2">
    <source>
        <dbReference type="Proteomes" id="UP000554482"/>
    </source>
</evidence>
<evidence type="ECO:0000313" key="1">
    <source>
        <dbReference type="EMBL" id="KAF5192122.1"/>
    </source>
</evidence>
<organism evidence="1 2">
    <name type="scientific">Thalictrum thalictroides</name>
    <name type="common">Rue-anemone</name>
    <name type="synonym">Anemone thalictroides</name>
    <dbReference type="NCBI Taxonomy" id="46969"/>
    <lineage>
        <taxon>Eukaryota</taxon>
        <taxon>Viridiplantae</taxon>
        <taxon>Streptophyta</taxon>
        <taxon>Embryophyta</taxon>
        <taxon>Tracheophyta</taxon>
        <taxon>Spermatophyta</taxon>
        <taxon>Magnoliopsida</taxon>
        <taxon>Ranunculales</taxon>
        <taxon>Ranunculaceae</taxon>
        <taxon>Thalictroideae</taxon>
        <taxon>Thalictrum</taxon>
    </lineage>
</organism>
<gene>
    <name evidence="1" type="ORF">FRX31_018287</name>
</gene>
<dbReference type="Proteomes" id="UP000554482">
    <property type="component" value="Unassembled WGS sequence"/>
</dbReference>
<proteinExistence type="predicted"/>
<dbReference type="EMBL" id="JABWDY010021819">
    <property type="protein sequence ID" value="KAF5192122.1"/>
    <property type="molecule type" value="Genomic_DNA"/>
</dbReference>
<dbReference type="AlphaFoldDB" id="A0A7J6W6G2"/>
<sequence length="89" mass="9622">MKSVNTVHAVVGRQRDVRGQGSMVGSYIKICRGYYKACQGEIVPKREDLKDVANSSVDTSSDLVSVILFGLSSRAPSQITVAVFTLQTT</sequence>